<dbReference type="Pfam" id="PF13193">
    <property type="entry name" value="AMP-binding_C"/>
    <property type="match status" value="1"/>
</dbReference>
<feature type="region of interest" description="Disordered" evidence="8">
    <location>
        <begin position="1050"/>
        <end position="1092"/>
    </location>
</feature>
<evidence type="ECO:0000256" key="3">
    <source>
        <dbReference type="ARBA" id="ARBA00022450"/>
    </source>
</evidence>
<dbReference type="Gene3D" id="3.30.559.30">
    <property type="entry name" value="Nonribosomal peptide synthetase, condensation domain"/>
    <property type="match status" value="1"/>
</dbReference>
<gene>
    <name evidence="10" type="ORF">Q3C12_24435</name>
</gene>
<organism evidence="10 11">
    <name type="scientific">Paenibacillus ehimensis</name>
    <dbReference type="NCBI Taxonomy" id="79264"/>
    <lineage>
        <taxon>Bacteria</taxon>
        <taxon>Bacillati</taxon>
        <taxon>Bacillota</taxon>
        <taxon>Bacilli</taxon>
        <taxon>Bacillales</taxon>
        <taxon>Paenibacillaceae</taxon>
        <taxon>Paenibacillus</taxon>
    </lineage>
</organism>
<dbReference type="Pfam" id="PF00501">
    <property type="entry name" value="AMP-binding"/>
    <property type="match status" value="1"/>
</dbReference>
<accession>A0ABT8VGS6</accession>
<keyword evidence="3" id="KW-0596">Phosphopantetheine</keyword>
<evidence type="ECO:0000256" key="5">
    <source>
        <dbReference type="ARBA" id="ARBA00022737"/>
    </source>
</evidence>
<keyword evidence="11" id="KW-1185">Reference proteome</keyword>
<dbReference type="InterPro" id="IPR045851">
    <property type="entry name" value="AMP-bd_C_sf"/>
</dbReference>
<evidence type="ECO:0000259" key="9">
    <source>
        <dbReference type="PROSITE" id="PS50075"/>
    </source>
</evidence>
<dbReference type="CDD" id="cd05930">
    <property type="entry name" value="A_NRPS"/>
    <property type="match status" value="1"/>
</dbReference>
<dbReference type="PANTHER" id="PTHR45527">
    <property type="entry name" value="NONRIBOSOMAL PEPTIDE SYNTHETASE"/>
    <property type="match status" value="1"/>
</dbReference>
<dbReference type="InterPro" id="IPR020459">
    <property type="entry name" value="AMP-binding"/>
</dbReference>
<reference evidence="10" key="1">
    <citation type="submission" date="2023-07" db="EMBL/GenBank/DDBJ databases">
        <authorList>
            <person name="Aktuganov G."/>
            <person name="Boyko T."/>
            <person name="Delegan Y."/>
            <person name="Galimzianova N."/>
            <person name="Gilvanova E."/>
            <person name="Korobov V."/>
            <person name="Kuzmina L."/>
            <person name="Melentiev A."/>
            <person name="Milman P."/>
            <person name="Ryabova A."/>
            <person name="Stupak E."/>
            <person name="Yasakov T."/>
            <person name="Zharikova N."/>
            <person name="Zhurenko E."/>
        </authorList>
    </citation>
    <scope>NUCLEOTIDE SEQUENCE</scope>
    <source>
        <strain evidence="10">IB-739</strain>
    </source>
</reference>
<dbReference type="Gene3D" id="1.10.1200.10">
    <property type="entry name" value="ACP-like"/>
    <property type="match status" value="1"/>
</dbReference>
<evidence type="ECO:0000256" key="2">
    <source>
        <dbReference type="ARBA" id="ARBA00006432"/>
    </source>
</evidence>
<dbReference type="InterPro" id="IPR042099">
    <property type="entry name" value="ANL_N_sf"/>
</dbReference>
<dbReference type="InterPro" id="IPR001242">
    <property type="entry name" value="Condensation_dom"/>
</dbReference>
<dbReference type="InterPro" id="IPR023213">
    <property type="entry name" value="CAT-like_dom_sf"/>
</dbReference>
<keyword evidence="5" id="KW-0677">Repeat</keyword>
<dbReference type="EMBL" id="JAUMKJ010000036">
    <property type="protein sequence ID" value="MDO3680165.1"/>
    <property type="molecule type" value="Genomic_DNA"/>
</dbReference>
<dbReference type="Pfam" id="PF00668">
    <property type="entry name" value="Condensation"/>
    <property type="match status" value="1"/>
</dbReference>
<dbReference type="Gene3D" id="3.30.559.10">
    <property type="entry name" value="Chloramphenicol acetyltransferase-like domain"/>
    <property type="match status" value="1"/>
</dbReference>
<dbReference type="SUPFAM" id="SSF56801">
    <property type="entry name" value="Acetyl-CoA synthetase-like"/>
    <property type="match status" value="1"/>
</dbReference>
<dbReference type="InterPro" id="IPR025110">
    <property type="entry name" value="AMP-bd_C"/>
</dbReference>
<keyword evidence="7" id="KW-0511">Multifunctional enzyme</keyword>
<dbReference type="InterPro" id="IPR036736">
    <property type="entry name" value="ACP-like_sf"/>
</dbReference>
<sequence>MNATASGTFPLTQAQKRIWFMQKMHPDSGFMNFGLSVKFLTRVSPELLKKAIAQFILENDSIRLSITTSVSDDPGMPRQYISPEDPPDIPLLDFRNEQAPDQAARLWIDAATRQPYPLEASRLYDFALLSLSDNELWMYLKCHHILGDGTALVQAGADIVDLYLCLARGQARDVQKKPSYLEAIDRERAYLESDRYAQDRQYWDEKFRTLPEPVSLARLGNPTGGMESGRYGLAIEGSRRERIDVFCRESGVTPSVFFLAVFYAYLYWMTGQKDIVLASITGNRTSPRDKHTFGMFAGTAALRYEVDPQHAFTSHCQALAKEYRRMLRHQKYPYNQLVARTRERHPNAGPLYHIGTEFQVMHFRKDDEIRVASEIHFSGSIADELLFHVKDHMDSGAYRLDFEYQRALFGEDEIAAHGERYMKLLDDALSRPERTVADLRLLSETEARRVLTDFNRTERDFGPQRTFVELFAGQVRRTPDAVAIEFREERLTYRELEQWTRRLAHGLRNRGVAAETVVAVMLPKGPELIAAMIAVLRAGGAYLPVDPDYPAERIAYMLNDSQAQFLMTKGEIGQAITGGIGKVIPIEPKEAQGGAVEELQDIYWPFPGEGDLAYIIYTSGSTGQPKGVMIEHRGLGNLIHVMKERLELSGRSRILQFSSSSFDASVAEIFPVLCSGGTLVADTREAMLPGKPLVELIGQKAVNVLMLPASVLAMLSEVPNSAGALRTLETVISGGEPCPSEVAAAWSVKRRFINAYGPTEATVWATDSTFDGGRLPPDIGRPIANTKVYVLDENRKPVPVGVTGEMYIGGTGLARGYWNRPGLTAERFVEVELGLPEAGAVRLYRTGDLARYLPDGSLEYIGRADHQVKIRGHRIELGEIEAVLGLHPGVRQAVVVVHDDGSGRRLVAFAVPAAGGTDKPQTMELRAYLQERLPAFMVPHFIRVVDRLPLTPSGKADRAALSKLGLEEPDAMESAAPLNQAEEVLTRIWKEALGLSRVGVRDQFFDLGGDSFRLLRVHQRVREELDDSVTVVDLFRFPTIRALAGHLNRSRGAAGEDVPGNGSDSRSTSTHRTAFQRKEEMERQKRLRKQRR</sequence>
<evidence type="ECO:0000313" key="10">
    <source>
        <dbReference type="EMBL" id="MDO3680165.1"/>
    </source>
</evidence>
<keyword evidence="6" id="KW-0045">Antibiotic biosynthesis</keyword>
<dbReference type="InterPro" id="IPR010071">
    <property type="entry name" value="AA_adenyl_dom"/>
</dbReference>
<comment type="cofactor">
    <cofactor evidence="1">
        <name>pantetheine 4'-phosphate</name>
        <dbReference type="ChEBI" id="CHEBI:47942"/>
    </cofactor>
</comment>
<protein>
    <submittedName>
        <fullName evidence="10">Amino acid adenylation domain-containing protein</fullName>
    </submittedName>
</protein>
<proteinExistence type="inferred from homology"/>
<dbReference type="PRINTS" id="PR00154">
    <property type="entry name" value="AMPBINDING"/>
</dbReference>
<evidence type="ECO:0000256" key="6">
    <source>
        <dbReference type="ARBA" id="ARBA00023194"/>
    </source>
</evidence>
<dbReference type="InterPro" id="IPR000873">
    <property type="entry name" value="AMP-dep_synth/lig_dom"/>
</dbReference>
<name>A0ABT8VGS6_9BACL</name>
<dbReference type="PROSITE" id="PS00455">
    <property type="entry name" value="AMP_BINDING"/>
    <property type="match status" value="1"/>
</dbReference>
<dbReference type="NCBIfam" id="TIGR01733">
    <property type="entry name" value="AA-adenyl-dom"/>
    <property type="match status" value="1"/>
</dbReference>
<dbReference type="Proteomes" id="UP001168883">
    <property type="component" value="Unassembled WGS sequence"/>
</dbReference>
<evidence type="ECO:0000256" key="4">
    <source>
        <dbReference type="ARBA" id="ARBA00022553"/>
    </source>
</evidence>
<dbReference type="RefSeq" id="WP_302880431.1">
    <property type="nucleotide sequence ID" value="NZ_JAUMKJ010000036.1"/>
</dbReference>
<comment type="caution">
    <text evidence="10">The sequence shown here is derived from an EMBL/GenBank/DDBJ whole genome shotgun (WGS) entry which is preliminary data.</text>
</comment>
<evidence type="ECO:0000256" key="8">
    <source>
        <dbReference type="SAM" id="MobiDB-lite"/>
    </source>
</evidence>
<feature type="compositionally biased region" description="Polar residues" evidence="8">
    <location>
        <begin position="1062"/>
        <end position="1073"/>
    </location>
</feature>
<evidence type="ECO:0000313" key="11">
    <source>
        <dbReference type="Proteomes" id="UP001168883"/>
    </source>
</evidence>
<feature type="domain" description="Carrier" evidence="9">
    <location>
        <begin position="976"/>
        <end position="1051"/>
    </location>
</feature>
<dbReference type="InterPro" id="IPR020806">
    <property type="entry name" value="PKS_PP-bd"/>
</dbReference>
<keyword evidence="4" id="KW-0597">Phosphoprotein</keyword>
<dbReference type="PROSITE" id="PS50075">
    <property type="entry name" value="CARRIER"/>
    <property type="match status" value="1"/>
</dbReference>
<dbReference type="SUPFAM" id="SSF47336">
    <property type="entry name" value="ACP-like"/>
    <property type="match status" value="1"/>
</dbReference>
<dbReference type="Pfam" id="PF00550">
    <property type="entry name" value="PP-binding"/>
    <property type="match status" value="1"/>
</dbReference>
<dbReference type="Gene3D" id="3.40.50.12780">
    <property type="entry name" value="N-terminal domain of ligase-like"/>
    <property type="match status" value="1"/>
</dbReference>
<dbReference type="SUPFAM" id="SSF52777">
    <property type="entry name" value="CoA-dependent acyltransferases"/>
    <property type="match status" value="2"/>
</dbReference>
<evidence type="ECO:0000256" key="1">
    <source>
        <dbReference type="ARBA" id="ARBA00001957"/>
    </source>
</evidence>
<comment type="similarity">
    <text evidence="2">Belongs to the ATP-dependent AMP-binding enzyme family.</text>
</comment>
<dbReference type="Gene3D" id="3.30.300.30">
    <property type="match status" value="1"/>
</dbReference>
<evidence type="ECO:0000256" key="7">
    <source>
        <dbReference type="ARBA" id="ARBA00023268"/>
    </source>
</evidence>
<dbReference type="PANTHER" id="PTHR45527:SF1">
    <property type="entry name" value="FATTY ACID SYNTHASE"/>
    <property type="match status" value="1"/>
</dbReference>
<dbReference type="InterPro" id="IPR009081">
    <property type="entry name" value="PP-bd_ACP"/>
</dbReference>
<dbReference type="InterPro" id="IPR020845">
    <property type="entry name" value="AMP-binding_CS"/>
</dbReference>
<dbReference type="SMART" id="SM00823">
    <property type="entry name" value="PKS_PP"/>
    <property type="match status" value="1"/>
</dbReference>